<feature type="region of interest" description="Disordered" evidence="1">
    <location>
        <begin position="87"/>
        <end position="150"/>
    </location>
</feature>
<organism evidence="5">
    <name type="scientific">Thelazia callipaeda</name>
    <name type="common">Oriental eyeworm</name>
    <name type="synonym">Parasitic nematode</name>
    <dbReference type="NCBI Taxonomy" id="103827"/>
    <lineage>
        <taxon>Eukaryota</taxon>
        <taxon>Metazoa</taxon>
        <taxon>Ecdysozoa</taxon>
        <taxon>Nematoda</taxon>
        <taxon>Chromadorea</taxon>
        <taxon>Rhabditida</taxon>
        <taxon>Spirurina</taxon>
        <taxon>Spiruromorpha</taxon>
        <taxon>Thelazioidea</taxon>
        <taxon>Thelaziidae</taxon>
        <taxon>Thelazia</taxon>
    </lineage>
</organism>
<reference evidence="3 4" key="2">
    <citation type="submission" date="2018-11" db="EMBL/GenBank/DDBJ databases">
        <authorList>
            <consortium name="Pathogen Informatics"/>
        </authorList>
    </citation>
    <scope>NUCLEOTIDE SEQUENCE [LARGE SCALE GENOMIC DNA]</scope>
</reference>
<evidence type="ECO:0000313" key="5">
    <source>
        <dbReference type="WBParaSite" id="TCLT_0000043801-mRNA-1"/>
    </source>
</evidence>
<evidence type="ECO:0000256" key="2">
    <source>
        <dbReference type="SAM" id="Phobius"/>
    </source>
</evidence>
<dbReference type="EMBL" id="UYYF01000031">
    <property type="protein sequence ID" value="VDM95410.1"/>
    <property type="molecule type" value="Genomic_DNA"/>
</dbReference>
<dbReference type="AlphaFoldDB" id="A0A0N5CK56"/>
<feature type="compositionally biased region" description="Polar residues" evidence="1">
    <location>
        <begin position="108"/>
        <end position="118"/>
    </location>
</feature>
<accession>A0A0N5CK56</accession>
<dbReference type="WBParaSite" id="TCLT_0000043801-mRNA-1">
    <property type="protein sequence ID" value="TCLT_0000043801-mRNA-1"/>
    <property type="gene ID" value="TCLT_0000043801"/>
</dbReference>
<keyword evidence="2" id="KW-0472">Membrane</keyword>
<keyword evidence="2" id="KW-1133">Transmembrane helix</keyword>
<evidence type="ECO:0000313" key="4">
    <source>
        <dbReference type="Proteomes" id="UP000276776"/>
    </source>
</evidence>
<keyword evidence="2" id="KW-0812">Transmembrane</keyword>
<feature type="transmembrane region" description="Helical" evidence="2">
    <location>
        <begin position="6"/>
        <end position="24"/>
    </location>
</feature>
<protein>
    <submittedName>
        <fullName evidence="5">Ribosome biogenesis protein NOP53</fullName>
    </submittedName>
</protein>
<dbReference type="OrthoDB" id="5860655at2759"/>
<evidence type="ECO:0000256" key="1">
    <source>
        <dbReference type="SAM" id="MobiDB-lite"/>
    </source>
</evidence>
<sequence length="150" mass="17020">MITVYIIAVVLGMEMIHCILKLIYEVKKRKASKKEMPVLLADRDSLGKDTVYRKTIESTLPRLEKSNKLASKRLDIPISKMKNDTLESMIGSTHAKRELSKLPRSNFEDSITGKSVTASRRKQADHKGFLNVQKSKILRPGQVSNQQPKK</sequence>
<name>A0A0N5CK56_THECL</name>
<keyword evidence="4" id="KW-1185">Reference proteome</keyword>
<evidence type="ECO:0000313" key="3">
    <source>
        <dbReference type="EMBL" id="VDM95410.1"/>
    </source>
</evidence>
<proteinExistence type="predicted"/>
<dbReference type="Proteomes" id="UP000276776">
    <property type="component" value="Unassembled WGS sequence"/>
</dbReference>
<gene>
    <name evidence="3" type="ORF">TCLT_LOCUS439</name>
</gene>
<reference evidence="5" key="1">
    <citation type="submission" date="2017-02" db="UniProtKB">
        <authorList>
            <consortium name="WormBaseParasite"/>
        </authorList>
    </citation>
    <scope>IDENTIFICATION</scope>
</reference>